<evidence type="ECO:0000259" key="2">
    <source>
        <dbReference type="Pfam" id="PF16363"/>
    </source>
</evidence>
<organism evidence="3 5">
    <name type="scientific">Bacillus mycoides</name>
    <dbReference type="NCBI Taxonomy" id="1405"/>
    <lineage>
        <taxon>Bacteria</taxon>
        <taxon>Bacillati</taxon>
        <taxon>Bacillota</taxon>
        <taxon>Bacilli</taxon>
        <taxon>Bacillales</taxon>
        <taxon>Bacillaceae</taxon>
        <taxon>Bacillus</taxon>
        <taxon>Bacillus cereus group</taxon>
    </lineage>
</organism>
<dbReference type="RefSeq" id="WP_002184610.1">
    <property type="nucleotide sequence ID" value="NZ_CM125442.1"/>
</dbReference>
<dbReference type="AlphaFoldDB" id="A0A0B5S0C1"/>
<dbReference type="Gene3D" id="3.90.25.10">
    <property type="entry name" value="UDP-galactose 4-epimerase, domain 1"/>
    <property type="match status" value="1"/>
</dbReference>
<dbReference type="SUPFAM" id="SSF51735">
    <property type="entry name" value="NAD(P)-binding Rossmann-fold domains"/>
    <property type="match status" value="1"/>
</dbReference>
<proteinExistence type="predicted"/>
<dbReference type="EMBL" id="MUAI01000008">
    <property type="protein sequence ID" value="OOR06290.1"/>
    <property type="molecule type" value="Genomic_DNA"/>
</dbReference>
<dbReference type="Proteomes" id="UP000596196">
    <property type="component" value="Chromosome"/>
</dbReference>
<dbReference type="InterPro" id="IPR016040">
    <property type="entry name" value="NAD(P)-bd_dom"/>
</dbReference>
<accession>A0A1S9T8M0</accession>
<evidence type="ECO:0000313" key="3">
    <source>
        <dbReference type="EMBL" id="OOR06290.1"/>
    </source>
</evidence>
<sequence length="341" mass="38914">MNYKPLDNSKVYLVTGAAGFVGYFLSKKLLEQGCQVIGIDNINDYYDVNLKYARLEQLKPYEKFTFIKGDISDKDMITKLFEEYKPNIVVNLAAQAGVRYSIENPDVYIQSNVIGFYNILEACRHFPVDHLVYASSSSVYGANKKVPFEETDFVDNPVSLYASTKKSNELMAHTYSHLYKIPATGLRFFTVYGPMGRPDMAYFGFTDKYFAGDSIKIFNNGDFENDLYRDFTYIDDIVEGIQRLLSNPPKGDVEHKVFNIGNNNPEKLMVFIETLEKVLGKALGREVTFEKVFEPIKPGDVPATYASTDLLQKAVDFKPETSIEKGLQEFANWYVKYYTVK</sequence>
<dbReference type="InterPro" id="IPR036291">
    <property type="entry name" value="NAD(P)-bd_dom_sf"/>
</dbReference>
<dbReference type="EMBL" id="CP065877">
    <property type="protein sequence ID" value="QQA15826.1"/>
    <property type="molecule type" value="Genomic_DNA"/>
</dbReference>
<dbReference type="KEGG" id="bmyo:BG05_779"/>
<accession>A0A0B5S0C1</accession>
<gene>
    <name evidence="3" type="ORF">BW900_12825</name>
    <name evidence="4" type="ORF">I6G81_26260</name>
</gene>
<evidence type="ECO:0000256" key="1">
    <source>
        <dbReference type="ARBA" id="ARBA00023027"/>
    </source>
</evidence>
<evidence type="ECO:0000313" key="6">
    <source>
        <dbReference type="Proteomes" id="UP000596196"/>
    </source>
</evidence>
<protein>
    <submittedName>
        <fullName evidence="4">GDP-mannose 4,6-dehydratase</fullName>
    </submittedName>
    <submittedName>
        <fullName evidence="3">NAD-dependent epimerase</fullName>
    </submittedName>
</protein>
<keyword evidence="1" id="KW-0520">NAD</keyword>
<evidence type="ECO:0000313" key="5">
    <source>
        <dbReference type="Proteomes" id="UP000190696"/>
    </source>
</evidence>
<feature type="domain" description="NAD(P)-binding" evidence="2">
    <location>
        <begin position="13"/>
        <end position="329"/>
    </location>
</feature>
<name>A0A0B5S0C1_BACMY</name>
<dbReference type="Pfam" id="PF16363">
    <property type="entry name" value="GDP_Man_Dehyd"/>
    <property type="match status" value="1"/>
</dbReference>
<dbReference type="PANTHER" id="PTHR43574">
    <property type="entry name" value="EPIMERASE-RELATED"/>
    <property type="match status" value="1"/>
</dbReference>
<keyword evidence="6" id="KW-1185">Reference proteome</keyword>
<reference evidence="3 5" key="1">
    <citation type="submission" date="2017-01" db="EMBL/GenBank/DDBJ databases">
        <title>Bacillus cereus isolates.</title>
        <authorList>
            <person name="Beno S.M."/>
        </authorList>
    </citation>
    <scope>NUCLEOTIDE SEQUENCE [LARGE SCALE GENOMIC DNA]</scope>
    <source>
        <strain evidence="3 5">FSL W7-1108</strain>
    </source>
</reference>
<evidence type="ECO:0000313" key="4">
    <source>
        <dbReference type="EMBL" id="QQA15826.1"/>
    </source>
</evidence>
<dbReference type="PRINTS" id="PR01713">
    <property type="entry name" value="NUCEPIMERASE"/>
</dbReference>
<dbReference type="Gene3D" id="3.40.50.720">
    <property type="entry name" value="NAD(P)-binding Rossmann-like Domain"/>
    <property type="match status" value="1"/>
</dbReference>
<dbReference type="Proteomes" id="UP000190696">
    <property type="component" value="Unassembled WGS sequence"/>
</dbReference>
<reference evidence="4 6" key="2">
    <citation type="submission" date="2020-12" db="EMBL/GenBank/DDBJ databases">
        <title>FDA dAtabase for Regulatory Grade micrObial Sequences (FDA-ARGOS): Supporting development and validation of Infectious Disease Dx tests.</title>
        <authorList>
            <person name="Nelson B."/>
            <person name="Plummer A."/>
            <person name="Tallon L."/>
            <person name="Sadzewicz L."/>
            <person name="Zhao X."/>
            <person name="Boylan J."/>
            <person name="Ott S."/>
            <person name="Bowen H."/>
            <person name="Vavikolanu K."/>
            <person name="Mehta A."/>
            <person name="Aluvathingal J."/>
            <person name="Nadendla S."/>
            <person name="Myers T."/>
            <person name="Yan Y."/>
            <person name="Sichtig H."/>
        </authorList>
    </citation>
    <scope>NUCLEOTIDE SEQUENCE [LARGE SCALE GENOMIC DNA]</scope>
    <source>
        <strain evidence="4 6">FDAARGOS_924</strain>
    </source>
</reference>